<feature type="coiled-coil region" evidence="1">
    <location>
        <begin position="23"/>
        <end position="78"/>
    </location>
</feature>
<name>A0A1S4CPN1_TOBAC</name>
<protein>
    <submittedName>
        <fullName evidence="3">Zinc finger CCCH domain-containing protein 15 homolog</fullName>
    </submittedName>
</protein>
<keyword evidence="1" id="KW-0175">Coiled coil</keyword>
<accession>A0A1S4CPN1</accession>
<proteinExistence type="predicted"/>
<evidence type="ECO:0000313" key="3">
    <source>
        <dbReference type="RefSeq" id="XP_016503198.1"/>
    </source>
</evidence>
<evidence type="ECO:0000256" key="1">
    <source>
        <dbReference type="SAM" id="Coils"/>
    </source>
</evidence>
<feature type="non-terminal residue" evidence="3">
    <location>
        <position position="156"/>
    </location>
</feature>
<feature type="region of interest" description="Disordered" evidence="2">
    <location>
        <begin position="118"/>
        <end position="156"/>
    </location>
</feature>
<dbReference type="AlphaFoldDB" id="A0A1S4CPN1"/>
<evidence type="ECO:0000256" key="2">
    <source>
        <dbReference type="SAM" id="MobiDB-lite"/>
    </source>
</evidence>
<sequence>MIGKLREEVDVIKAESLKWKGNMDSFAAEKEAARAQLSSAKSRLQSLKEKSLVQVRKTEELEARLASKLAKAKKTKDDADAFVAVYRADAEVAQSHAREIHARGFYLTEEITTARKLEADDGALASDDDDDDDDDDDGSKSGSKSGDEPDEEKTAP</sequence>
<dbReference type="KEGG" id="nta:107821282"/>
<dbReference type="RefSeq" id="XP_016503198.1">
    <property type="nucleotide sequence ID" value="XM_016647712.1"/>
</dbReference>
<reference evidence="3" key="1">
    <citation type="submission" date="2025-08" db="UniProtKB">
        <authorList>
            <consortium name="RefSeq"/>
        </authorList>
    </citation>
    <scope>IDENTIFICATION</scope>
</reference>
<feature type="compositionally biased region" description="Acidic residues" evidence="2">
    <location>
        <begin position="126"/>
        <end position="137"/>
    </location>
</feature>
<organism evidence="3">
    <name type="scientific">Nicotiana tabacum</name>
    <name type="common">Common tobacco</name>
    <dbReference type="NCBI Taxonomy" id="4097"/>
    <lineage>
        <taxon>Eukaryota</taxon>
        <taxon>Viridiplantae</taxon>
        <taxon>Streptophyta</taxon>
        <taxon>Embryophyta</taxon>
        <taxon>Tracheophyta</taxon>
        <taxon>Spermatophyta</taxon>
        <taxon>Magnoliopsida</taxon>
        <taxon>eudicotyledons</taxon>
        <taxon>Gunneridae</taxon>
        <taxon>Pentapetalae</taxon>
        <taxon>asterids</taxon>
        <taxon>lamiids</taxon>
        <taxon>Solanales</taxon>
        <taxon>Solanaceae</taxon>
        <taxon>Nicotianoideae</taxon>
        <taxon>Nicotianeae</taxon>
        <taxon>Nicotiana</taxon>
    </lineage>
</organism>
<dbReference type="PaxDb" id="4097-A0A1S4CPN1"/>
<gene>
    <name evidence="3" type="primary">LOC107821282</name>
</gene>